<evidence type="ECO:0000313" key="8">
    <source>
        <dbReference type="EMBL" id="MBC5580571.1"/>
    </source>
</evidence>
<evidence type="ECO:0000256" key="6">
    <source>
        <dbReference type="ARBA" id="ARBA00023136"/>
    </source>
</evidence>
<feature type="transmembrane region" description="Helical" evidence="7">
    <location>
        <begin position="181"/>
        <end position="201"/>
    </location>
</feature>
<keyword evidence="2" id="KW-0813">Transport</keyword>
<evidence type="ECO:0000256" key="3">
    <source>
        <dbReference type="ARBA" id="ARBA00022475"/>
    </source>
</evidence>
<dbReference type="InterPro" id="IPR001991">
    <property type="entry name" value="Na-dicarboxylate_symporter"/>
</dbReference>
<dbReference type="GO" id="GO:0015293">
    <property type="term" value="F:symporter activity"/>
    <property type="evidence" value="ECO:0007669"/>
    <property type="project" value="UniProtKB-KW"/>
</dbReference>
<dbReference type="AlphaFoldDB" id="A0A923I858"/>
<sequence>MKKIWSSYKSSFILLGCMVLGGVVGAFWGPGASVLTPWANIFLNLLYCVVVPMIFVSLVSAIAGMQNMRKLGKLLAVLLVLFLITGIVCSAYMVGFSALFDPAKNTDMTQFTQETVDLSGTKLDILSMFTVSDFPALWSRTSLMALVVFAILTGIAVVMAGEKARPVVSLLEGLNEVLVKLVGIIMKLAPLGLGFYFAILIGTNGKDIVGPLSRSFFVYVVAILIYYFVGHSVMAYIGGGMEAVKLYWKNNLTPSLTALGTCSTAATLPYNMIAGKQMGLPKDMSDLCVLMGANLHKDGASILQVLQATFVCAMCGIDVYNPKNIVLLIVAAVVGSTIMGAIPGGGYVGQLVIASIFGLPGWTIPIMALIVTLGDPFATLVNVTGDTALGMVAARIMNGKGWLKRSLEEYAKDGEKQTV</sequence>
<keyword evidence="9" id="KW-1185">Reference proteome</keyword>
<comment type="caution">
    <text evidence="8">The sequence shown here is derived from an EMBL/GenBank/DDBJ whole genome shotgun (WGS) entry which is preliminary data.</text>
</comment>
<protein>
    <submittedName>
        <fullName evidence="8">Dicarboxylate/amino acid:cation symporter</fullName>
    </submittedName>
</protein>
<dbReference type="EMBL" id="JACONZ010000001">
    <property type="protein sequence ID" value="MBC5580571.1"/>
    <property type="molecule type" value="Genomic_DNA"/>
</dbReference>
<gene>
    <name evidence="8" type="ORF">H8S23_03545</name>
</gene>
<feature type="transmembrane region" description="Helical" evidence="7">
    <location>
        <begin position="351"/>
        <end position="371"/>
    </location>
</feature>
<keyword evidence="3" id="KW-1003">Cell membrane</keyword>
<dbReference type="PRINTS" id="PR00173">
    <property type="entry name" value="EDTRNSPORT"/>
</dbReference>
<name>A0A923I858_9FIRM</name>
<feature type="transmembrane region" description="Helical" evidence="7">
    <location>
        <begin position="216"/>
        <end position="237"/>
    </location>
</feature>
<dbReference type="PANTHER" id="PTHR42865:SF7">
    <property type="entry name" value="PROTON_GLUTAMATE-ASPARTATE SYMPORTER"/>
    <property type="match status" value="1"/>
</dbReference>
<dbReference type="RefSeq" id="WP_186886914.1">
    <property type="nucleotide sequence ID" value="NZ_JACONZ010000001.1"/>
</dbReference>
<evidence type="ECO:0000256" key="7">
    <source>
        <dbReference type="SAM" id="Phobius"/>
    </source>
</evidence>
<feature type="transmembrane region" description="Helical" evidence="7">
    <location>
        <begin position="12"/>
        <end position="29"/>
    </location>
</feature>
<dbReference type="PANTHER" id="PTHR42865">
    <property type="entry name" value="PROTON/GLUTAMATE-ASPARTATE SYMPORTER"/>
    <property type="match status" value="1"/>
</dbReference>
<dbReference type="InterPro" id="IPR036458">
    <property type="entry name" value="Na:dicarbo_symporter_sf"/>
</dbReference>
<dbReference type="GO" id="GO:0006835">
    <property type="term" value="P:dicarboxylic acid transport"/>
    <property type="evidence" value="ECO:0007669"/>
    <property type="project" value="TreeGrafter"/>
</dbReference>
<evidence type="ECO:0000256" key="5">
    <source>
        <dbReference type="ARBA" id="ARBA00022989"/>
    </source>
</evidence>
<evidence type="ECO:0000256" key="2">
    <source>
        <dbReference type="ARBA" id="ARBA00022448"/>
    </source>
</evidence>
<reference evidence="8" key="1">
    <citation type="submission" date="2020-08" db="EMBL/GenBank/DDBJ databases">
        <title>Genome public.</title>
        <authorList>
            <person name="Liu C."/>
            <person name="Sun Q."/>
        </authorList>
    </citation>
    <scope>NUCLEOTIDE SEQUENCE</scope>
    <source>
        <strain evidence="8">BX8</strain>
    </source>
</reference>
<dbReference type="SUPFAM" id="SSF118215">
    <property type="entry name" value="Proton glutamate symport protein"/>
    <property type="match status" value="1"/>
</dbReference>
<evidence type="ECO:0000313" key="9">
    <source>
        <dbReference type="Proteomes" id="UP000659630"/>
    </source>
</evidence>
<accession>A0A923I858</accession>
<feature type="transmembrane region" description="Helical" evidence="7">
    <location>
        <begin position="137"/>
        <end position="160"/>
    </location>
</feature>
<dbReference type="Gene3D" id="1.10.3860.10">
    <property type="entry name" value="Sodium:dicarboxylate symporter"/>
    <property type="match status" value="1"/>
</dbReference>
<keyword evidence="6 7" id="KW-0472">Membrane</keyword>
<keyword evidence="5 7" id="KW-1133">Transmembrane helix</keyword>
<proteinExistence type="predicted"/>
<organism evidence="8 9">
    <name type="scientific">Anaerofilum hominis</name>
    <dbReference type="NCBI Taxonomy" id="2763016"/>
    <lineage>
        <taxon>Bacteria</taxon>
        <taxon>Bacillati</taxon>
        <taxon>Bacillota</taxon>
        <taxon>Clostridia</taxon>
        <taxon>Eubacteriales</taxon>
        <taxon>Oscillospiraceae</taxon>
        <taxon>Anaerofilum</taxon>
    </lineage>
</organism>
<keyword evidence="4 7" id="KW-0812">Transmembrane</keyword>
<feature type="transmembrane region" description="Helical" evidence="7">
    <location>
        <begin position="325"/>
        <end position="344"/>
    </location>
</feature>
<dbReference type="Proteomes" id="UP000659630">
    <property type="component" value="Unassembled WGS sequence"/>
</dbReference>
<comment type="subcellular location">
    <subcellularLocation>
        <location evidence="1">Cell membrane</location>
        <topology evidence="1">Multi-pass membrane protein</topology>
    </subcellularLocation>
</comment>
<dbReference type="GO" id="GO:0005886">
    <property type="term" value="C:plasma membrane"/>
    <property type="evidence" value="ECO:0007669"/>
    <property type="project" value="UniProtKB-SubCell"/>
</dbReference>
<evidence type="ECO:0000256" key="1">
    <source>
        <dbReference type="ARBA" id="ARBA00004651"/>
    </source>
</evidence>
<feature type="transmembrane region" description="Helical" evidence="7">
    <location>
        <begin position="41"/>
        <end position="62"/>
    </location>
</feature>
<evidence type="ECO:0000256" key="4">
    <source>
        <dbReference type="ARBA" id="ARBA00022692"/>
    </source>
</evidence>
<feature type="transmembrane region" description="Helical" evidence="7">
    <location>
        <begin position="74"/>
        <end position="100"/>
    </location>
</feature>
<dbReference type="Pfam" id="PF00375">
    <property type="entry name" value="SDF"/>
    <property type="match status" value="1"/>
</dbReference>